<evidence type="ECO:0000256" key="4">
    <source>
        <dbReference type="ARBA" id="ARBA00023163"/>
    </source>
</evidence>
<dbReference type="Gene3D" id="3.30.450.40">
    <property type="match status" value="1"/>
</dbReference>
<dbReference type="RefSeq" id="WP_163793584.1">
    <property type="nucleotide sequence ID" value="NZ_AP022587.1"/>
</dbReference>
<dbReference type="PIRSF" id="PIRSF036625">
    <property type="entry name" value="GAF_ANTAR"/>
    <property type="match status" value="1"/>
</dbReference>
<dbReference type="Pfam" id="PF13185">
    <property type="entry name" value="GAF_2"/>
    <property type="match status" value="1"/>
</dbReference>
<keyword evidence="3" id="KW-0805">Transcription regulation</keyword>
<dbReference type="InterPro" id="IPR005561">
    <property type="entry name" value="ANTAR"/>
</dbReference>
<evidence type="ECO:0000256" key="1">
    <source>
        <dbReference type="ARBA" id="ARBA00022679"/>
    </source>
</evidence>
<dbReference type="GO" id="GO:0016301">
    <property type="term" value="F:kinase activity"/>
    <property type="evidence" value="ECO:0007669"/>
    <property type="project" value="UniProtKB-KW"/>
</dbReference>
<evidence type="ECO:0000313" key="7">
    <source>
        <dbReference type="Proteomes" id="UP000467130"/>
    </source>
</evidence>
<keyword evidence="2" id="KW-0418">Kinase</keyword>
<dbReference type="InterPro" id="IPR036388">
    <property type="entry name" value="WH-like_DNA-bd_sf"/>
</dbReference>
<dbReference type="InterPro" id="IPR029016">
    <property type="entry name" value="GAF-like_dom_sf"/>
</dbReference>
<evidence type="ECO:0000313" key="6">
    <source>
        <dbReference type="EMBL" id="BBY25409.1"/>
    </source>
</evidence>
<keyword evidence="1" id="KW-0808">Transferase</keyword>
<dbReference type="InterPro" id="IPR011006">
    <property type="entry name" value="CheY-like_superfamily"/>
</dbReference>
<evidence type="ECO:0000256" key="2">
    <source>
        <dbReference type="ARBA" id="ARBA00022777"/>
    </source>
</evidence>
<dbReference type="KEGG" id="msto:MSTO_56140"/>
<reference evidence="6 7" key="1">
    <citation type="journal article" date="2019" name="Emerg. Microbes Infect.">
        <title>Comprehensive subspecies identification of 175 nontuberculous mycobacteria species based on 7547 genomic profiles.</title>
        <authorList>
            <person name="Matsumoto Y."/>
            <person name="Kinjo T."/>
            <person name="Motooka D."/>
            <person name="Nabeya D."/>
            <person name="Jung N."/>
            <person name="Uechi K."/>
            <person name="Horii T."/>
            <person name="Iida T."/>
            <person name="Fujita J."/>
            <person name="Nakamura S."/>
        </authorList>
    </citation>
    <scope>NUCLEOTIDE SEQUENCE [LARGE SCALE GENOMIC DNA]</scope>
    <source>
        <strain evidence="6 7">JCM 17783</strain>
    </source>
</reference>
<dbReference type="GO" id="GO:0003723">
    <property type="term" value="F:RNA binding"/>
    <property type="evidence" value="ECO:0007669"/>
    <property type="project" value="InterPro"/>
</dbReference>
<protein>
    <recommendedName>
        <fullName evidence="5">ANTAR domain-containing protein</fullName>
    </recommendedName>
</protein>
<dbReference type="Gene3D" id="1.10.10.10">
    <property type="entry name" value="Winged helix-like DNA-binding domain superfamily/Winged helix DNA-binding domain"/>
    <property type="match status" value="1"/>
</dbReference>
<dbReference type="SUPFAM" id="SSF52172">
    <property type="entry name" value="CheY-like"/>
    <property type="match status" value="1"/>
</dbReference>
<dbReference type="InterPro" id="IPR012074">
    <property type="entry name" value="GAF_ANTAR"/>
</dbReference>
<keyword evidence="4" id="KW-0804">Transcription</keyword>
<evidence type="ECO:0000256" key="3">
    <source>
        <dbReference type="ARBA" id="ARBA00023015"/>
    </source>
</evidence>
<proteinExistence type="predicted"/>
<feature type="domain" description="ANTAR" evidence="5">
    <location>
        <begin position="163"/>
        <end position="224"/>
    </location>
</feature>
<accession>A0A7I7QGI5</accession>
<dbReference type="Pfam" id="PF03861">
    <property type="entry name" value="ANTAR"/>
    <property type="match status" value="1"/>
</dbReference>
<name>A0A7I7QGI5_9MYCO</name>
<dbReference type="SMART" id="SM00065">
    <property type="entry name" value="GAF"/>
    <property type="match status" value="1"/>
</dbReference>
<sequence length="230" mass="24751">MTVGGKSCNDLASAMGLLAIEMQNQLDIEATLQSIVAGAVKLVPGATWAGISLVHGNAVEARAPSDPLVAKLDTLQSEANEGPCLSALREHRTVLIKDMATEPRWPRFCDAAIDYRARSLLSFQLYVASRNLGALNLYGDEAEAFPEDAVFTGELLAQHASVALFGSAAEAQFDDALSTRDVIGQAKGIIMERFNLEAFAAFDLLRKLSQESNERLVDVARQVIKTRGST</sequence>
<dbReference type="AlphaFoldDB" id="A0A7I7QGI5"/>
<dbReference type="SUPFAM" id="SSF55781">
    <property type="entry name" value="GAF domain-like"/>
    <property type="match status" value="1"/>
</dbReference>
<dbReference type="PROSITE" id="PS50921">
    <property type="entry name" value="ANTAR"/>
    <property type="match status" value="1"/>
</dbReference>
<evidence type="ECO:0000259" key="5">
    <source>
        <dbReference type="PROSITE" id="PS50921"/>
    </source>
</evidence>
<organism evidence="6 7">
    <name type="scientific">Mycobacterium stomatepiae</name>
    <dbReference type="NCBI Taxonomy" id="470076"/>
    <lineage>
        <taxon>Bacteria</taxon>
        <taxon>Bacillati</taxon>
        <taxon>Actinomycetota</taxon>
        <taxon>Actinomycetes</taxon>
        <taxon>Mycobacteriales</taxon>
        <taxon>Mycobacteriaceae</taxon>
        <taxon>Mycobacterium</taxon>
        <taxon>Mycobacterium simiae complex</taxon>
    </lineage>
</organism>
<gene>
    <name evidence="6" type="ORF">MSTO_56140</name>
</gene>
<dbReference type="SMART" id="SM01012">
    <property type="entry name" value="ANTAR"/>
    <property type="match status" value="1"/>
</dbReference>
<keyword evidence="7" id="KW-1185">Reference proteome</keyword>
<dbReference type="Proteomes" id="UP000467130">
    <property type="component" value="Chromosome"/>
</dbReference>
<dbReference type="EMBL" id="AP022587">
    <property type="protein sequence ID" value="BBY25409.1"/>
    <property type="molecule type" value="Genomic_DNA"/>
</dbReference>
<dbReference type="InterPro" id="IPR003018">
    <property type="entry name" value="GAF"/>
</dbReference>